<dbReference type="PANTHER" id="PTHR24220:SF611">
    <property type="entry name" value="ATP-BINDING COMPONENT OF ABC TRANSPORTER-RELATED"/>
    <property type="match status" value="1"/>
</dbReference>
<dbReference type="Gene3D" id="3.40.50.300">
    <property type="entry name" value="P-loop containing nucleotide triphosphate hydrolases"/>
    <property type="match status" value="1"/>
</dbReference>
<dbReference type="EMBL" id="SNXI01000009">
    <property type="protein sequence ID" value="TDP32581.1"/>
    <property type="molecule type" value="Genomic_DNA"/>
</dbReference>
<dbReference type="InterPro" id="IPR017911">
    <property type="entry name" value="MacB-like_ATP-bd"/>
</dbReference>
<dbReference type="GO" id="GO:0022857">
    <property type="term" value="F:transmembrane transporter activity"/>
    <property type="evidence" value="ECO:0007669"/>
    <property type="project" value="TreeGrafter"/>
</dbReference>
<keyword evidence="2" id="KW-0547">Nucleotide-binding</keyword>
<dbReference type="InterPro" id="IPR015854">
    <property type="entry name" value="ABC_transpr_LolD-like"/>
</dbReference>
<keyword evidence="1" id="KW-0813">Transport</keyword>
<dbReference type="InterPro" id="IPR003439">
    <property type="entry name" value="ABC_transporter-like_ATP-bd"/>
</dbReference>
<proteinExistence type="predicted"/>
<dbReference type="PANTHER" id="PTHR24220">
    <property type="entry name" value="IMPORT ATP-BINDING PROTEIN"/>
    <property type="match status" value="1"/>
</dbReference>
<accession>A0A4R6P4X6</accession>
<dbReference type="GO" id="GO:0005524">
    <property type="term" value="F:ATP binding"/>
    <property type="evidence" value="ECO:0007669"/>
    <property type="project" value="UniProtKB-KW"/>
</dbReference>
<evidence type="ECO:0000313" key="6">
    <source>
        <dbReference type="Proteomes" id="UP000295531"/>
    </source>
</evidence>
<evidence type="ECO:0000256" key="2">
    <source>
        <dbReference type="ARBA" id="ARBA00022741"/>
    </source>
</evidence>
<evidence type="ECO:0000313" key="5">
    <source>
        <dbReference type="EMBL" id="TDP32581.1"/>
    </source>
</evidence>
<dbReference type="Proteomes" id="UP000295531">
    <property type="component" value="Unassembled WGS sequence"/>
</dbReference>
<dbReference type="RefSeq" id="WP_133539836.1">
    <property type="nucleotide sequence ID" value="NZ_SNXI01000009.1"/>
</dbReference>
<dbReference type="GO" id="GO:0016887">
    <property type="term" value="F:ATP hydrolysis activity"/>
    <property type="evidence" value="ECO:0007669"/>
    <property type="project" value="InterPro"/>
</dbReference>
<evidence type="ECO:0000256" key="1">
    <source>
        <dbReference type="ARBA" id="ARBA00022448"/>
    </source>
</evidence>
<name>A0A4R6P4X6_9GAMM</name>
<feature type="domain" description="ABC transporter" evidence="4">
    <location>
        <begin position="5"/>
        <end position="235"/>
    </location>
</feature>
<keyword evidence="6" id="KW-1185">Reference proteome</keyword>
<evidence type="ECO:0000259" key="4">
    <source>
        <dbReference type="PROSITE" id="PS50893"/>
    </source>
</evidence>
<organism evidence="5 6">
    <name type="scientific">Idiomarina aquatica</name>
    <dbReference type="NCBI Taxonomy" id="1327752"/>
    <lineage>
        <taxon>Bacteria</taxon>
        <taxon>Pseudomonadati</taxon>
        <taxon>Pseudomonadota</taxon>
        <taxon>Gammaproteobacteria</taxon>
        <taxon>Alteromonadales</taxon>
        <taxon>Idiomarinaceae</taxon>
        <taxon>Idiomarina</taxon>
    </lineage>
</organism>
<dbReference type="SUPFAM" id="SSF52540">
    <property type="entry name" value="P-loop containing nucleoside triphosphate hydrolases"/>
    <property type="match status" value="1"/>
</dbReference>
<protein>
    <submittedName>
        <fullName evidence="5">Putative ABC transport system ATP-binding protein</fullName>
    </submittedName>
</protein>
<evidence type="ECO:0000256" key="3">
    <source>
        <dbReference type="ARBA" id="ARBA00022840"/>
    </source>
</evidence>
<gene>
    <name evidence="5" type="ORF">DEU29_10910</name>
</gene>
<keyword evidence="3 5" id="KW-0067">ATP-binding</keyword>
<dbReference type="CDD" id="cd03255">
    <property type="entry name" value="ABC_MJ0796_LolCDE_FtsE"/>
    <property type="match status" value="1"/>
</dbReference>
<comment type="caution">
    <text evidence="5">The sequence shown here is derived from an EMBL/GenBank/DDBJ whole genome shotgun (WGS) entry which is preliminary data.</text>
</comment>
<sequence>MSAAIELDKVRFSWSSQVPIIDIDHWRVDCGDTLLLRGASGSGKSTLLSLLAGINKPQRGEICLLGSDITRLSARQRDKFRADHIGYIFQQFNLLPYLSAHENVLLGVHFSALRRQRLTQSATQTATDYLSRLGLSKQQQQQPAAVLSVGQQQRVAAARALIGAPEILIADEPTSALDTEHRDVFIKLLLELSQANNTTVVFVTHDATLAGHFNTHTELSQLNPLPQTASAGGSNV</sequence>
<dbReference type="Pfam" id="PF00005">
    <property type="entry name" value="ABC_tran"/>
    <property type="match status" value="1"/>
</dbReference>
<dbReference type="InterPro" id="IPR027417">
    <property type="entry name" value="P-loop_NTPase"/>
</dbReference>
<reference evidence="5 6" key="1">
    <citation type="submission" date="2019-03" db="EMBL/GenBank/DDBJ databases">
        <title>Freshwater and sediment microbial communities from various areas in North America, analyzing microbe dynamics in response to fracking.</title>
        <authorList>
            <person name="Lamendella R."/>
        </authorList>
    </citation>
    <scope>NUCLEOTIDE SEQUENCE [LARGE SCALE GENOMIC DNA]</scope>
    <source>
        <strain evidence="5 6">18_TX</strain>
    </source>
</reference>
<dbReference type="SMART" id="SM00382">
    <property type="entry name" value="AAA"/>
    <property type="match status" value="1"/>
</dbReference>
<dbReference type="InterPro" id="IPR003593">
    <property type="entry name" value="AAA+_ATPase"/>
</dbReference>
<dbReference type="GO" id="GO:0005886">
    <property type="term" value="C:plasma membrane"/>
    <property type="evidence" value="ECO:0007669"/>
    <property type="project" value="TreeGrafter"/>
</dbReference>
<dbReference type="PROSITE" id="PS50893">
    <property type="entry name" value="ABC_TRANSPORTER_2"/>
    <property type="match status" value="1"/>
</dbReference>
<dbReference type="OrthoDB" id="9802264at2"/>
<dbReference type="AlphaFoldDB" id="A0A4R6P4X6"/>